<dbReference type="FunFam" id="2.60.40.10:FF:001649">
    <property type="entry name" value="T cell receptor gamma, variable 3"/>
    <property type="match status" value="1"/>
</dbReference>
<dbReference type="InterPro" id="IPR013783">
    <property type="entry name" value="Ig-like_fold"/>
</dbReference>
<dbReference type="PANTHER" id="PTHR19256">
    <property type="entry name" value="T-CELL RECEPTOR GAMMA CHAIN"/>
    <property type="match status" value="1"/>
</dbReference>
<accession>A0A8C0P553</accession>
<feature type="signal peptide" evidence="7">
    <location>
        <begin position="1"/>
        <end position="18"/>
    </location>
</feature>
<dbReference type="SUPFAM" id="SSF48726">
    <property type="entry name" value="Immunoglobulin"/>
    <property type="match status" value="1"/>
</dbReference>
<organism evidence="9 10">
    <name type="scientific">Canis lupus familiaris</name>
    <name type="common">Dog</name>
    <name type="synonym">Canis familiaris</name>
    <dbReference type="NCBI Taxonomy" id="9615"/>
    <lineage>
        <taxon>Eukaryota</taxon>
        <taxon>Metazoa</taxon>
        <taxon>Chordata</taxon>
        <taxon>Craniata</taxon>
        <taxon>Vertebrata</taxon>
        <taxon>Euteleostomi</taxon>
        <taxon>Mammalia</taxon>
        <taxon>Eutheria</taxon>
        <taxon>Laurasiatheria</taxon>
        <taxon>Carnivora</taxon>
        <taxon>Caniformia</taxon>
        <taxon>Canidae</taxon>
        <taxon>Canis</taxon>
    </lineage>
</organism>
<dbReference type="OrthoDB" id="8924181at2759"/>
<dbReference type="GO" id="GO:0002250">
    <property type="term" value="P:adaptive immune response"/>
    <property type="evidence" value="ECO:0007669"/>
    <property type="project" value="UniProtKB-KW"/>
</dbReference>
<dbReference type="InterPro" id="IPR013106">
    <property type="entry name" value="Ig_V-set"/>
</dbReference>
<evidence type="ECO:0000259" key="8">
    <source>
        <dbReference type="PROSITE" id="PS50835"/>
    </source>
</evidence>
<evidence type="ECO:0000256" key="3">
    <source>
        <dbReference type="ARBA" id="ARBA00023130"/>
    </source>
</evidence>
<dbReference type="Pfam" id="PF07686">
    <property type="entry name" value="V-set"/>
    <property type="match status" value="1"/>
</dbReference>
<name>A0A8C0P553_CANLF</name>
<keyword evidence="6" id="KW-1279">T cell receptor</keyword>
<dbReference type="PANTHER" id="PTHR19256:SF40">
    <property type="entry name" value="NON-FUNCTIONAL T CELL RECEPTOR GAMMA VARIABLE 10-RELATED"/>
    <property type="match status" value="1"/>
</dbReference>
<keyword evidence="4" id="KW-0675">Receptor</keyword>
<feature type="chain" id="PRO_5034512780" description="Ig-like domain-containing protein" evidence="7">
    <location>
        <begin position="19"/>
        <end position="191"/>
    </location>
</feature>
<dbReference type="Proteomes" id="UP000694429">
    <property type="component" value="Chromosome 18"/>
</dbReference>
<dbReference type="InterPro" id="IPR036179">
    <property type="entry name" value="Ig-like_dom_sf"/>
</dbReference>
<evidence type="ECO:0000313" key="10">
    <source>
        <dbReference type="Proteomes" id="UP000694429"/>
    </source>
</evidence>
<dbReference type="InterPro" id="IPR007110">
    <property type="entry name" value="Ig-like_dom"/>
</dbReference>
<evidence type="ECO:0000256" key="5">
    <source>
        <dbReference type="ARBA" id="ARBA00023319"/>
    </source>
</evidence>
<keyword evidence="5" id="KW-0393">Immunoglobulin domain</keyword>
<evidence type="ECO:0000256" key="1">
    <source>
        <dbReference type="ARBA" id="ARBA00022729"/>
    </source>
</evidence>
<sequence length="191" mass="21547">MLLLEVIIISSLWTFGLGQVKLEQHEISVSRARDKTARISCKVITEDFNSEVIHWYRHKPDQEIEHLIMVQTSSTQASLDGRKNKLEASKNAVTSTSTLSINFLQEEDEAMYYCACWKGSTASELPKEAAQESSSGLTHPHSSQYEQPQKLHSWVTTLSLCPLAVFPELCRKTSLVLLSEFHMISAMIAYV</sequence>
<reference evidence="9" key="2">
    <citation type="submission" date="2025-08" db="UniProtKB">
        <authorList>
            <consortium name="Ensembl"/>
        </authorList>
    </citation>
    <scope>IDENTIFICATION</scope>
</reference>
<dbReference type="AlphaFoldDB" id="A0A8C0P553"/>
<keyword evidence="1 7" id="KW-0732">Signal</keyword>
<evidence type="ECO:0000256" key="4">
    <source>
        <dbReference type="ARBA" id="ARBA00023170"/>
    </source>
</evidence>
<evidence type="ECO:0000256" key="7">
    <source>
        <dbReference type="SAM" id="SignalP"/>
    </source>
</evidence>
<dbReference type="PROSITE" id="PS50835">
    <property type="entry name" value="IG_LIKE"/>
    <property type="match status" value="1"/>
</dbReference>
<protein>
    <recommendedName>
        <fullName evidence="8">Ig-like domain-containing protein</fullName>
    </recommendedName>
</protein>
<keyword evidence="3" id="KW-1064">Adaptive immunity</keyword>
<evidence type="ECO:0000313" key="9">
    <source>
        <dbReference type="Ensembl" id="ENSCAFP00030037054.1"/>
    </source>
</evidence>
<evidence type="ECO:0000256" key="2">
    <source>
        <dbReference type="ARBA" id="ARBA00022859"/>
    </source>
</evidence>
<feature type="domain" description="Ig-like" evidence="8">
    <location>
        <begin position="35"/>
        <end position="130"/>
    </location>
</feature>
<dbReference type="Ensembl" id="ENSCAFT00030042469.1">
    <property type="protein sequence ID" value="ENSCAFP00030037054.1"/>
    <property type="gene ID" value="ENSCAFG00030023103.1"/>
</dbReference>
<evidence type="ECO:0000256" key="6">
    <source>
        <dbReference type="ARBA" id="ARBA00043266"/>
    </source>
</evidence>
<dbReference type="GO" id="GO:0042101">
    <property type="term" value="C:T cell receptor complex"/>
    <property type="evidence" value="ECO:0007669"/>
    <property type="project" value="UniProtKB-KW"/>
</dbReference>
<dbReference type="SMART" id="SM00406">
    <property type="entry name" value="IGv"/>
    <property type="match status" value="1"/>
</dbReference>
<dbReference type="InterPro" id="IPR051117">
    <property type="entry name" value="TRG_var/const_region"/>
</dbReference>
<proteinExistence type="predicted"/>
<dbReference type="Gene3D" id="2.60.40.10">
    <property type="entry name" value="Immunoglobulins"/>
    <property type="match status" value="1"/>
</dbReference>
<reference evidence="9" key="1">
    <citation type="submission" date="2019-03" db="EMBL/GenBank/DDBJ databases">
        <authorList>
            <person name="Warren W.C."/>
            <person name="Johnson G.S."/>
        </authorList>
    </citation>
    <scope>NUCLEOTIDE SEQUENCE [LARGE SCALE GENOMIC DNA]</scope>
    <source>
        <strain evidence="9">Basenji</strain>
    </source>
</reference>
<keyword evidence="2" id="KW-0391">Immunity</keyword>